<protein>
    <submittedName>
        <fullName evidence="1">Uncharacterized protein</fullName>
    </submittedName>
</protein>
<reference evidence="1" key="1">
    <citation type="submission" date="2018-05" db="EMBL/GenBank/DDBJ databases">
        <authorList>
            <person name="Lanie J.A."/>
            <person name="Ng W.-L."/>
            <person name="Kazmierczak K.M."/>
            <person name="Andrzejewski T.M."/>
            <person name="Davidsen T.M."/>
            <person name="Wayne K.J."/>
            <person name="Tettelin H."/>
            <person name="Glass J.I."/>
            <person name="Rusch D."/>
            <person name="Podicherti R."/>
            <person name="Tsui H.-C.T."/>
            <person name="Winkler M.E."/>
        </authorList>
    </citation>
    <scope>NUCLEOTIDE SEQUENCE</scope>
</reference>
<dbReference type="AlphaFoldDB" id="A0A383ARK1"/>
<organism evidence="1">
    <name type="scientific">marine metagenome</name>
    <dbReference type="NCBI Taxonomy" id="408172"/>
    <lineage>
        <taxon>unclassified sequences</taxon>
        <taxon>metagenomes</taxon>
        <taxon>ecological metagenomes</taxon>
    </lineage>
</organism>
<sequence length="41" mass="4491">MYVPRVGITEAGKSFLLTGLRTVSESRGRAVQDAQCKYNST</sequence>
<dbReference type="EMBL" id="UINC01194295">
    <property type="protein sequence ID" value="SVE10314.1"/>
    <property type="molecule type" value="Genomic_DNA"/>
</dbReference>
<evidence type="ECO:0000313" key="1">
    <source>
        <dbReference type="EMBL" id="SVE10314.1"/>
    </source>
</evidence>
<name>A0A383ARK1_9ZZZZ</name>
<gene>
    <name evidence="1" type="ORF">METZ01_LOCUS463168</name>
</gene>
<accession>A0A383ARK1</accession>
<proteinExistence type="predicted"/>